<proteinExistence type="predicted"/>
<dbReference type="Proteomes" id="UP001428817">
    <property type="component" value="Unassembled WGS sequence"/>
</dbReference>
<dbReference type="Pfam" id="PF26571">
    <property type="entry name" value="VldE"/>
    <property type="match status" value="1"/>
</dbReference>
<reference evidence="3" key="1">
    <citation type="journal article" date="2019" name="Int. J. Syst. Evol. Microbiol.">
        <title>The Global Catalogue of Microorganisms (GCM) 10K type strain sequencing project: providing services to taxonomists for standard genome sequencing and annotation.</title>
        <authorList>
            <consortium name="The Broad Institute Genomics Platform"/>
            <consortium name="The Broad Institute Genome Sequencing Center for Infectious Disease"/>
            <person name="Wu L."/>
            <person name="Ma J."/>
        </authorList>
    </citation>
    <scope>NUCLEOTIDE SEQUENCE [LARGE SCALE GENOMIC DNA]</scope>
    <source>
        <strain evidence="3">JCM 18303</strain>
    </source>
</reference>
<feature type="domain" description="ARB-07466-like C-terminal" evidence="1">
    <location>
        <begin position="141"/>
        <end position="219"/>
    </location>
</feature>
<protein>
    <recommendedName>
        <fullName evidence="1">ARB-07466-like C-terminal domain-containing protein</fullName>
    </recommendedName>
</protein>
<evidence type="ECO:0000313" key="2">
    <source>
        <dbReference type="EMBL" id="GAA5168543.1"/>
    </source>
</evidence>
<dbReference type="RefSeq" id="WP_185065446.1">
    <property type="nucleotide sequence ID" value="NZ_BAABJP010000039.1"/>
</dbReference>
<sequence length="228" mass="23955">MLAAGGAIVVLGQAAFSHVSEADAPALPEFSGALEFVEPIATETAAPVPAAFELPAGKGVFEPVAPADVPAQADVDSLVKAAKLAETAELARQTQLREAEAAARAVADKPSVRGTKCAPNNAGLAGVKSFVGDAGVWLRCIFDVDTVGGLGKRSNASEHPLGLALDFMVGRSAGDQLADYALRYRGELKIKYVIWRQRINYGSGWQSMADRGSVTANHFDHVHISFNR</sequence>
<keyword evidence="3" id="KW-1185">Reference proteome</keyword>
<comment type="caution">
    <text evidence="2">The sequence shown here is derived from an EMBL/GenBank/DDBJ whole genome shotgun (WGS) entry which is preliminary data.</text>
</comment>
<gene>
    <name evidence="2" type="ORF">GCM10023321_62790</name>
</gene>
<name>A0ABP9QWE3_9PSEU</name>
<accession>A0ABP9QWE3</accession>
<dbReference type="EMBL" id="BAABJP010000039">
    <property type="protein sequence ID" value="GAA5168543.1"/>
    <property type="molecule type" value="Genomic_DNA"/>
</dbReference>
<organism evidence="2 3">
    <name type="scientific">Pseudonocardia eucalypti</name>
    <dbReference type="NCBI Taxonomy" id="648755"/>
    <lineage>
        <taxon>Bacteria</taxon>
        <taxon>Bacillati</taxon>
        <taxon>Actinomycetota</taxon>
        <taxon>Actinomycetes</taxon>
        <taxon>Pseudonocardiales</taxon>
        <taxon>Pseudonocardiaceae</taxon>
        <taxon>Pseudonocardia</taxon>
    </lineage>
</organism>
<evidence type="ECO:0000313" key="3">
    <source>
        <dbReference type="Proteomes" id="UP001428817"/>
    </source>
</evidence>
<dbReference type="InterPro" id="IPR058593">
    <property type="entry name" value="ARB_07466-like_C"/>
</dbReference>
<evidence type="ECO:0000259" key="1">
    <source>
        <dbReference type="Pfam" id="PF26571"/>
    </source>
</evidence>